<proteinExistence type="predicted"/>
<accession>A0A369LBE5</accession>
<feature type="transmembrane region" description="Helical" evidence="6">
    <location>
        <begin position="297"/>
        <end position="316"/>
    </location>
</feature>
<evidence type="ECO:0000256" key="6">
    <source>
        <dbReference type="SAM" id="Phobius"/>
    </source>
</evidence>
<dbReference type="Proteomes" id="UP000253792">
    <property type="component" value="Unassembled WGS sequence"/>
</dbReference>
<keyword evidence="5 6" id="KW-0472">Membrane</keyword>
<protein>
    <submittedName>
        <fullName evidence="8">MFS transporter</fullName>
    </submittedName>
</protein>
<feature type="transmembrane region" description="Helical" evidence="6">
    <location>
        <begin position="15"/>
        <end position="37"/>
    </location>
</feature>
<feature type="transmembrane region" description="Helical" evidence="6">
    <location>
        <begin position="49"/>
        <end position="70"/>
    </location>
</feature>
<dbReference type="PROSITE" id="PS50850">
    <property type="entry name" value="MFS"/>
    <property type="match status" value="1"/>
</dbReference>
<evidence type="ECO:0000256" key="3">
    <source>
        <dbReference type="ARBA" id="ARBA00022692"/>
    </source>
</evidence>
<dbReference type="PANTHER" id="PTHR23519:SF1">
    <property type="entry name" value="AUTOPHAGY-RELATED PROTEIN 22"/>
    <property type="match status" value="1"/>
</dbReference>
<evidence type="ECO:0000256" key="4">
    <source>
        <dbReference type="ARBA" id="ARBA00022989"/>
    </source>
</evidence>
<comment type="caution">
    <text evidence="8">The sequence shown here is derived from an EMBL/GenBank/DDBJ whole genome shotgun (WGS) entry which is preliminary data.</text>
</comment>
<dbReference type="Pfam" id="PF11700">
    <property type="entry name" value="ATG22"/>
    <property type="match status" value="1"/>
</dbReference>
<organism evidence="8 9">
    <name type="scientific">Senegalimassilia anaerobia</name>
    <dbReference type="NCBI Taxonomy" id="1473216"/>
    <lineage>
        <taxon>Bacteria</taxon>
        <taxon>Bacillati</taxon>
        <taxon>Actinomycetota</taxon>
        <taxon>Coriobacteriia</taxon>
        <taxon>Coriobacteriales</taxon>
        <taxon>Coriobacteriaceae</taxon>
        <taxon>Senegalimassilia</taxon>
    </lineage>
</organism>
<dbReference type="RefSeq" id="WP_114620164.1">
    <property type="nucleotide sequence ID" value="NZ_PPTP01000002.1"/>
</dbReference>
<feature type="transmembrane region" description="Helical" evidence="6">
    <location>
        <begin position="145"/>
        <end position="171"/>
    </location>
</feature>
<feature type="transmembrane region" description="Helical" evidence="6">
    <location>
        <begin position="105"/>
        <end position="124"/>
    </location>
</feature>
<comment type="subcellular location">
    <subcellularLocation>
        <location evidence="1">Cell membrane</location>
        <topology evidence="1">Multi-pass membrane protein</topology>
    </subcellularLocation>
</comment>
<feature type="transmembrane region" description="Helical" evidence="6">
    <location>
        <begin position="177"/>
        <end position="196"/>
    </location>
</feature>
<feature type="transmembrane region" description="Helical" evidence="6">
    <location>
        <begin position="82"/>
        <end position="99"/>
    </location>
</feature>
<feature type="transmembrane region" description="Helical" evidence="6">
    <location>
        <begin position="359"/>
        <end position="379"/>
    </location>
</feature>
<dbReference type="GO" id="GO:0022857">
    <property type="term" value="F:transmembrane transporter activity"/>
    <property type="evidence" value="ECO:0007669"/>
    <property type="project" value="InterPro"/>
</dbReference>
<evidence type="ECO:0000256" key="2">
    <source>
        <dbReference type="ARBA" id="ARBA00022448"/>
    </source>
</evidence>
<evidence type="ECO:0000259" key="7">
    <source>
        <dbReference type="PROSITE" id="PS50850"/>
    </source>
</evidence>
<dbReference type="PANTHER" id="PTHR23519">
    <property type="entry name" value="AUTOPHAGY-RELATED PROTEIN 22"/>
    <property type="match status" value="1"/>
</dbReference>
<dbReference type="AlphaFoldDB" id="A0A369LBE5"/>
<dbReference type="Gene3D" id="1.20.1250.20">
    <property type="entry name" value="MFS general substrate transporter like domains"/>
    <property type="match status" value="1"/>
</dbReference>
<dbReference type="STRING" id="1034345.GCA_000236865_00931"/>
<keyword evidence="4 6" id="KW-1133">Transmembrane helix</keyword>
<dbReference type="GO" id="GO:0005886">
    <property type="term" value="C:plasma membrane"/>
    <property type="evidence" value="ECO:0007669"/>
    <property type="project" value="UniProtKB-SubCell"/>
</dbReference>
<keyword evidence="2" id="KW-0813">Transport</keyword>
<feature type="transmembrane region" description="Helical" evidence="6">
    <location>
        <begin position="264"/>
        <end position="285"/>
    </location>
</feature>
<keyword evidence="3 6" id="KW-0812">Transmembrane</keyword>
<evidence type="ECO:0000313" key="8">
    <source>
        <dbReference type="EMBL" id="RDB56650.1"/>
    </source>
</evidence>
<dbReference type="EMBL" id="PPTP01000002">
    <property type="protein sequence ID" value="RDB56650.1"/>
    <property type="molecule type" value="Genomic_DNA"/>
</dbReference>
<feature type="domain" description="Major facilitator superfamily (MFS) profile" evidence="7">
    <location>
        <begin position="231"/>
        <end position="412"/>
    </location>
</feature>
<evidence type="ECO:0000256" key="5">
    <source>
        <dbReference type="ARBA" id="ARBA00023136"/>
    </source>
</evidence>
<dbReference type="InterPro" id="IPR024671">
    <property type="entry name" value="Atg22-like"/>
</dbReference>
<dbReference type="InterPro" id="IPR036259">
    <property type="entry name" value="MFS_trans_sf"/>
</dbReference>
<feature type="transmembrane region" description="Helical" evidence="6">
    <location>
        <begin position="232"/>
        <end position="252"/>
    </location>
</feature>
<evidence type="ECO:0000313" key="9">
    <source>
        <dbReference type="Proteomes" id="UP000253792"/>
    </source>
</evidence>
<dbReference type="SUPFAM" id="SSF103473">
    <property type="entry name" value="MFS general substrate transporter"/>
    <property type="match status" value="1"/>
</dbReference>
<dbReference type="InterPro" id="IPR020846">
    <property type="entry name" value="MFS_dom"/>
</dbReference>
<dbReference type="OrthoDB" id="9768783at2"/>
<sequence>MGLGLRSLSKRERSWVLYDVGNSAYVMLAATLIPIYFSAIAEPGSSAVVAWGYATTVASLALALLMPFLGSLADLKGNKKKFLAGTIGTGAVSLAVMGVPGNAMVFLAIYVFSSVMLNASLVFYDAFLVDATEQDRYDEVSSQGYAWGYIGSCIPFIVCLVIVLFGSGFGIGQLDGIRISFVITAVWWLVFSVPVLRDVHQTHFKAREEHLFRHTLKGLVGTCKKIARDKRLLMYMLAFFFYIDGVHTIITMSTSYGTDLGIDSTQLVLALLVTQFVAFPSAIAYGRLAGRFGTKRMLLIAVFAYFCITLFAAFFLRSAAEFWVLAVCVGLFQGGIQALSRSEFGKLIPKENANEYYGFFDIFGKYATIMGTLLVSVFTQLTGSSSYGVLSVAVLFIVGFVLLWKMPEEDAR</sequence>
<name>A0A369LBE5_9ACTN</name>
<gene>
    <name evidence="8" type="ORF">C1880_02450</name>
</gene>
<evidence type="ECO:0000256" key="1">
    <source>
        <dbReference type="ARBA" id="ARBA00004651"/>
    </source>
</evidence>
<feature type="transmembrane region" description="Helical" evidence="6">
    <location>
        <begin position="385"/>
        <end position="404"/>
    </location>
</feature>
<reference evidence="8 9" key="1">
    <citation type="journal article" date="2018" name="Elife">
        <title>Discovery and characterization of a prevalent human gut bacterial enzyme sufficient for the inactivation of a family of plant toxins.</title>
        <authorList>
            <person name="Koppel N."/>
            <person name="Bisanz J.E."/>
            <person name="Pandelia M.E."/>
            <person name="Turnbaugh P.J."/>
            <person name="Balskus E.P."/>
        </authorList>
    </citation>
    <scope>NUCLEOTIDE SEQUENCE [LARGE SCALE GENOMIC DNA]</scope>
    <source>
        <strain evidence="9">anaerobia AP69FAA</strain>
    </source>
</reference>
<keyword evidence="9" id="KW-1185">Reference proteome</keyword>
<dbReference type="InterPro" id="IPR050495">
    <property type="entry name" value="ATG22/LtaA_families"/>
</dbReference>